<keyword evidence="1 2" id="KW-0732">Signal</keyword>
<feature type="chain" id="PRO_5012842048" evidence="2">
    <location>
        <begin position="22"/>
        <end position="368"/>
    </location>
</feature>
<dbReference type="InterPro" id="IPR036514">
    <property type="entry name" value="SGNH_hydro_sf"/>
</dbReference>
<evidence type="ECO:0000313" key="3">
    <source>
        <dbReference type="EMBL" id="OLY84238.1"/>
    </source>
</evidence>
<dbReference type="PROSITE" id="PS01098">
    <property type="entry name" value="LIPASE_GDSL_SER"/>
    <property type="match status" value="1"/>
</dbReference>
<accession>A0A1R0H581</accession>
<organism evidence="3 4">
    <name type="scientific">Smittium mucronatum</name>
    <dbReference type="NCBI Taxonomy" id="133383"/>
    <lineage>
        <taxon>Eukaryota</taxon>
        <taxon>Fungi</taxon>
        <taxon>Fungi incertae sedis</taxon>
        <taxon>Zoopagomycota</taxon>
        <taxon>Kickxellomycotina</taxon>
        <taxon>Harpellomycetes</taxon>
        <taxon>Harpellales</taxon>
        <taxon>Legeriomycetaceae</taxon>
        <taxon>Smittium</taxon>
    </lineage>
</organism>
<dbReference type="CDD" id="cd01846">
    <property type="entry name" value="fatty_acyltransferase_like"/>
    <property type="match status" value="1"/>
</dbReference>
<keyword evidence="3" id="KW-0808">Transferase</keyword>
<keyword evidence="4" id="KW-1185">Reference proteome</keyword>
<dbReference type="EMBL" id="LSSL01000567">
    <property type="protein sequence ID" value="OLY84238.1"/>
    <property type="molecule type" value="Genomic_DNA"/>
</dbReference>
<dbReference type="InterPro" id="IPR008265">
    <property type="entry name" value="Lipase_GDSL_AS"/>
</dbReference>
<proteinExistence type="predicted"/>
<protein>
    <submittedName>
        <fullName evidence="3">Phosphatidylcholine-sterol acyltransferase</fullName>
    </submittedName>
</protein>
<gene>
    <name evidence="3" type="ORF">AYI68_g1602</name>
</gene>
<evidence type="ECO:0000256" key="1">
    <source>
        <dbReference type="ARBA" id="ARBA00022729"/>
    </source>
</evidence>
<evidence type="ECO:0000256" key="2">
    <source>
        <dbReference type="SAM" id="SignalP"/>
    </source>
</evidence>
<feature type="signal peptide" evidence="2">
    <location>
        <begin position="1"/>
        <end position="21"/>
    </location>
</feature>
<dbReference type="GO" id="GO:0016746">
    <property type="term" value="F:acyltransferase activity"/>
    <property type="evidence" value="ECO:0007669"/>
    <property type="project" value="UniProtKB-KW"/>
</dbReference>
<dbReference type="GO" id="GO:0006629">
    <property type="term" value="P:lipid metabolic process"/>
    <property type="evidence" value="ECO:0007669"/>
    <property type="project" value="InterPro"/>
</dbReference>
<dbReference type="InterPro" id="IPR001087">
    <property type="entry name" value="GDSL"/>
</dbReference>
<dbReference type="PANTHER" id="PTHR45642:SF139">
    <property type="entry name" value="SGNH HYDROLASE-TYPE ESTERASE DOMAIN-CONTAINING PROTEIN"/>
    <property type="match status" value="1"/>
</dbReference>
<dbReference type="PANTHER" id="PTHR45642">
    <property type="entry name" value="GDSL ESTERASE/LIPASE EXL3"/>
    <property type="match status" value="1"/>
</dbReference>
<sequence length="368" mass="40945">MKKIFGLVVTLFLFSGDIVLAEKKNLVVFGDSLSDTGNSKTDDKAIPYWKDRFADGPIWSEYAAHFLKRGLVTFAHGSAVTNTSIYEHLAQDASSRPSLVVQVDMYTRMLEDGILQVNPARDTAVIFVGSNDFAHIFNDTRASAIEKLSRVSEVARSIVRIADTLAKLGHRQIVVFNVPDLGSTPVASEFGRIASFIVRPIISNFNRALSTQINSLATTWEREYGQTRSFSIFDMYKFSQFVSTPRSLARLNITDGSHACHQSNHAATNVISSCSDPSSYMYFDLVHPSTKIHSWIGILAANLIARNFRPTNQTAFSENLFFGAFDTSQPHIPLPVSFPVHLSFPSITSREILKTIISYKPLENIQPQ</sequence>
<dbReference type="SUPFAM" id="SSF52266">
    <property type="entry name" value="SGNH hydrolase"/>
    <property type="match status" value="1"/>
</dbReference>
<name>A0A1R0H581_9FUNG</name>
<dbReference type="InterPro" id="IPR050592">
    <property type="entry name" value="GDSL_lipolytic_enzyme"/>
</dbReference>
<dbReference type="AlphaFoldDB" id="A0A1R0H581"/>
<dbReference type="GO" id="GO:0016298">
    <property type="term" value="F:lipase activity"/>
    <property type="evidence" value="ECO:0007669"/>
    <property type="project" value="InterPro"/>
</dbReference>
<dbReference type="OrthoDB" id="1600564at2759"/>
<reference evidence="3 4" key="1">
    <citation type="journal article" date="2016" name="Mol. Biol. Evol.">
        <title>Genome-Wide Survey of Gut Fungi (Harpellales) Reveals the First Horizontally Transferred Ubiquitin Gene from a Mosquito Host.</title>
        <authorList>
            <person name="Wang Y."/>
            <person name="White M.M."/>
            <person name="Kvist S."/>
            <person name="Moncalvo J.M."/>
        </authorList>
    </citation>
    <scope>NUCLEOTIDE SEQUENCE [LARGE SCALE GENOMIC DNA]</scope>
    <source>
        <strain evidence="3 4">ALG-7-W6</strain>
    </source>
</reference>
<dbReference type="Proteomes" id="UP000187455">
    <property type="component" value="Unassembled WGS sequence"/>
</dbReference>
<comment type="caution">
    <text evidence="3">The sequence shown here is derived from an EMBL/GenBank/DDBJ whole genome shotgun (WGS) entry which is preliminary data.</text>
</comment>
<keyword evidence="3" id="KW-0012">Acyltransferase</keyword>
<dbReference type="Gene3D" id="3.40.50.1110">
    <property type="entry name" value="SGNH hydrolase"/>
    <property type="match status" value="1"/>
</dbReference>
<dbReference type="Pfam" id="PF00657">
    <property type="entry name" value="Lipase_GDSL"/>
    <property type="match status" value="1"/>
</dbReference>
<dbReference type="STRING" id="133383.A0A1R0H581"/>
<evidence type="ECO:0000313" key="4">
    <source>
        <dbReference type="Proteomes" id="UP000187455"/>
    </source>
</evidence>